<evidence type="ECO:0000256" key="3">
    <source>
        <dbReference type="ARBA" id="ARBA00022643"/>
    </source>
</evidence>
<evidence type="ECO:0000313" key="10">
    <source>
        <dbReference type="EMBL" id="MBB6669853.1"/>
    </source>
</evidence>
<reference evidence="10 11" key="1">
    <citation type="submission" date="2020-08" db="EMBL/GenBank/DDBJ databases">
        <title>Cohnella phylogeny.</title>
        <authorList>
            <person name="Dunlap C."/>
        </authorList>
    </citation>
    <scope>NUCLEOTIDE SEQUENCE [LARGE SCALE GENOMIC DNA]</scope>
    <source>
        <strain evidence="10 11">DSM 28246</strain>
    </source>
</reference>
<feature type="binding site" description="in other chain" evidence="8">
    <location>
        <begin position="10"/>
        <end position="12"/>
    </location>
    <ligand>
        <name>FMN</name>
        <dbReference type="ChEBI" id="CHEBI:58210"/>
        <note>ligand shared between dimeric partners</note>
    </ligand>
</feature>
<dbReference type="GO" id="GO:0016491">
    <property type="term" value="F:oxidoreductase activity"/>
    <property type="evidence" value="ECO:0007669"/>
    <property type="project" value="UniProtKB-UniRule"/>
</dbReference>
<dbReference type="InterPro" id="IPR029479">
    <property type="entry name" value="Nitroreductase"/>
</dbReference>
<evidence type="ECO:0000256" key="2">
    <source>
        <dbReference type="ARBA" id="ARBA00022630"/>
    </source>
</evidence>
<gene>
    <name evidence="10" type="ORF">H7C19_04030</name>
</gene>
<evidence type="ECO:0000256" key="6">
    <source>
        <dbReference type="ARBA" id="ARBA00023027"/>
    </source>
</evidence>
<dbReference type="Gene3D" id="3.40.109.10">
    <property type="entry name" value="NADH Oxidase"/>
    <property type="match status" value="1"/>
</dbReference>
<evidence type="ECO:0000256" key="8">
    <source>
        <dbReference type="PIRSR" id="PIRSR000232-1"/>
    </source>
</evidence>
<evidence type="ECO:0000313" key="11">
    <source>
        <dbReference type="Proteomes" id="UP000547209"/>
    </source>
</evidence>
<dbReference type="PANTHER" id="PTHR43821:SF1">
    <property type="entry name" value="NAD(P)H NITROREDUCTASE YDJA-RELATED"/>
    <property type="match status" value="1"/>
</dbReference>
<dbReference type="InterPro" id="IPR026021">
    <property type="entry name" value="YdjA-like"/>
</dbReference>
<dbReference type="AlphaFoldDB" id="A0A7X0RM72"/>
<comment type="cofactor">
    <cofactor evidence="8">
        <name>FMN</name>
        <dbReference type="ChEBI" id="CHEBI:58210"/>
    </cofactor>
    <text evidence="8">Binds 1 FMN per subunit.</text>
</comment>
<keyword evidence="11" id="KW-1185">Reference proteome</keyword>
<dbReference type="PANTHER" id="PTHR43821">
    <property type="entry name" value="NAD(P)H NITROREDUCTASE YDJA-RELATED"/>
    <property type="match status" value="1"/>
</dbReference>
<evidence type="ECO:0000256" key="1">
    <source>
        <dbReference type="ARBA" id="ARBA00007118"/>
    </source>
</evidence>
<feature type="binding site" evidence="8">
    <location>
        <position position="39"/>
    </location>
    <ligand>
        <name>FMN</name>
        <dbReference type="ChEBI" id="CHEBI:58210"/>
        <note>ligand shared between dimeric partners</note>
    </ligand>
</feature>
<feature type="domain" description="Nitroreductase" evidence="9">
    <location>
        <begin position="7"/>
        <end position="169"/>
    </location>
</feature>
<dbReference type="RefSeq" id="WP_185141298.1">
    <property type="nucleotide sequence ID" value="NZ_JACJVP010000005.1"/>
</dbReference>
<evidence type="ECO:0000256" key="5">
    <source>
        <dbReference type="ARBA" id="ARBA00023002"/>
    </source>
</evidence>
<dbReference type="InterPro" id="IPR000415">
    <property type="entry name" value="Nitroreductase-like"/>
</dbReference>
<accession>A0A7X0RM72</accession>
<protein>
    <recommendedName>
        <fullName evidence="7">Putative NAD(P)H nitroreductase</fullName>
        <ecNumber evidence="7">1.-.-.-</ecNumber>
    </recommendedName>
</protein>
<dbReference type="SUPFAM" id="SSF55469">
    <property type="entry name" value="FMN-dependent nitroreductase-like"/>
    <property type="match status" value="1"/>
</dbReference>
<keyword evidence="2 7" id="KW-0285">Flavoprotein</keyword>
<dbReference type="PIRSF" id="PIRSF000232">
    <property type="entry name" value="YdjA"/>
    <property type="match status" value="1"/>
</dbReference>
<evidence type="ECO:0000256" key="7">
    <source>
        <dbReference type="PIRNR" id="PIRNR000232"/>
    </source>
</evidence>
<evidence type="ECO:0000259" key="9">
    <source>
        <dbReference type="Pfam" id="PF00881"/>
    </source>
</evidence>
<keyword evidence="3 7" id="KW-0288">FMN</keyword>
<organism evidence="10 11">
    <name type="scientific">Cohnella nanjingensis</name>
    <dbReference type="NCBI Taxonomy" id="1387779"/>
    <lineage>
        <taxon>Bacteria</taxon>
        <taxon>Bacillati</taxon>
        <taxon>Bacillota</taxon>
        <taxon>Bacilli</taxon>
        <taxon>Bacillales</taxon>
        <taxon>Paenibacillaceae</taxon>
        <taxon>Cohnella</taxon>
    </lineage>
</organism>
<sequence length="190" mass="20710">MDILEAIKGRRSIGKVKDEPVARELIEQIIEAAVWAPNHFHTEPWKFVVMTGEGRRTLGRAYADIAAEGWAEDMPADERADRIAREEAKAFRSPVVIAAISAPTGAPRTILAEERAAAHAAVQNLLLAAHALGLGAVWRTGEPAYHPKMQAAFRLEGQEEVVGLIYVGYPDMTPPPAKRSPGTEKTAWLA</sequence>
<keyword evidence="6 7" id="KW-0520">NAD</keyword>
<proteinExistence type="inferred from homology"/>
<comment type="similarity">
    <text evidence="1 7">Belongs to the nitroreductase family.</text>
</comment>
<evidence type="ECO:0000256" key="4">
    <source>
        <dbReference type="ARBA" id="ARBA00022857"/>
    </source>
</evidence>
<keyword evidence="5 7" id="KW-0560">Oxidoreductase</keyword>
<dbReference type="EMBL" id="JACJVP010000005">
    <property type="protein sequence ID" value="MBB6669853.1"/>
    <property type="molecule type" value="Genomic_DNA"/>
</dbReference>
<dbReference type="Pfam" id="PF00881">
    <property type="entry name" value="Nitroreductase"/>
    <property type="match status" value="1"/>
</dbReference>
<dbReference type="InterPro" id="IPR052530">
    <property type="entry name" value="NAD(P)H_nitroreductase"/>
</dbReference>
<dbReference type="Proteomes" id="UP000547209">
    <property type="component" value="Unassembled WGS sequence"/>
</dbReference>
<keyword evidence="4 7" id="KW-0521">NADP</keyword>
<dbReference type="EC" id="1.-.-.-" evidence="7"/>
<comment type="caution">
    <text evidence="10">The sequence shown here is derived from an EMBL/GenBank/DDBJ whole genome shotgun (WGS) entry which is preliminary data.</text>
</comment>
<name>A0A7X0RM72_9BACL</name>
<feature type="binding site" description="in other chain" evidence="8">
    <location>
        <begin position="138"/>
        <end position="140"/>
    </location>
    <ligand>
        <name>FMN</name>
        <dbReference type="ChEBI" id="CHEBI:58210"/>
        <note>ligand shared between dimeric partners</note>
    </ligand>
</feature>